<feature type="compositionally biased region" description="Basic and acidic residues" evidence="1">
    <location>
        <begin position="683"/>
        <end position="692"/>
    </location>
</feature>
<evidence type="ECO:0000313" key="2">
    <source>
        <dbReference type="Proteomes" id="UP000046393"/>
    </source>
</evidence>
<evidence type="ECO:0000256" key="1">
    <source>
        <dbReference type="SAM" id="MobiDB-lite"/>
    </source>
</evidence>
<accession>A0A0N5ATG6</accession>
<reference evidence="3" key="1">
    <citation type="submission" date="2017-02" db="UniProtKB">
        <authorList>
            <consortium name="WormBaseParasite"/>
        </authorList>
    </citation>
    <scope>IDENTIFICATION</scope>
</reference>
<keyword evidence="2" id="KW-1185">Reference proteome</keyword>
<dbReference type="STRING" id="451379.A0A0N5ATG6"/>
<dbReference type="WBParaSite" id="SMUV_0000812201-mRNA-1">
    <property type="protein sequence ID" value="SMUV_0000812201-mRNA-1"/>
    <property type="gene ID" value="SMUV_0000812201"/>
</dbReference>
<feature type="compositionally biased region" description="Basic residues" evidence="1">
    <location>
        <begin position="716"/>
        <end position="728"/>
    </location>
</feature>
<evidence type="ECO:0000313" key="3">
    <source>
        <dbReference type="WBParaSite" id="SMUV_0000812201-mRNA-1"/>
    </source>
</evidence>
<name>A0A0N5ATG6_9BILA</name>
<feature type="region of interest" description="Disordered" evidence="1">
    <location>
        <begin position="522"/>
        <end position="550"/>
    </location>
</feature>
<sequence length="806" mass="89186">MSDSEAAVVAAKSPTMVVDSSSITATTTIIAEDEVSKMKSATIHSSSETAVGDADLLLNGNSETTITATEKVITSVEESIPFSSKDTLDSTICPASVDSKNEIVDSLVKHAVSEQNTSVDLSFKNKTTADSNAELNTTVEANGSLEVDASTAPLTFTNASECSSEDSTLKRNQKEPEYWAANTVASTSEGLSETLSVVDSKRKFRVLGLCFPGKWMENKAFLDILSKSETFHLWFEKSSEGNSKCGGASIVFDSVLEAKKAFVEVQQLKIEGCTIKLQASKLFYESSTNTDGVQTTEKTIFPFDLTANVGDSTFKLYAVHLHSSTNQDLLNTVFDKEYVKNVKLANDPYATTEMQAEIVFWSKEQADIALSEIVDLGVEELNRMELLNTSEYVTYMKKAADESVPQQRNTSSTLVISPESSSVPPVHVPLVPAPSLTVDDVARFLEEHVEKTRTNWAELNGVSELWKVCDDVSCEHGGIPDSLLKQALLIVLENHRNSNDGSWWKKSLDTLIQSWKKEVENTKSAPRESAVSMKAPTYSPPEVRKRRNRRNKANLSVLMGVGALLNTARTALAVDDGEVDVSEDENGVFSIDGQELTFESWGNLFKASSTKEEQKQLPINRDYWKLRYQRRKEIREKKMEEQKIKMMQESMKPLEDEMNEETTAIDEGVKESTIGSSAPDTTENGKKRKLEEGEMSSESSSSSSASSSSDESASSRNRRRKRRPHKKNNTGIQIPGAGANPRFTHILMWLYEQRRRLVRSLQPSQKITFASVLNQIVSSPHGMTSAQQSEMNAFMRDYATNSFSSK</sequence>
<dbReference type="Proteomes" id="UP000046393">
    <property type="component" value="Unplaced"/>
</dbReference>
<proteinExistence type="predicted"/>
<organism evidence="2 3">
    <name type="scientific">Syphacia muris</name>
    <dbReference type="NCBI Taxonomy" id="451379"/>
    <lineage>
        <taxon>Eukaryota</taxon>
        <taxon>Metazoa</taxon>
        <taxon>Ecdysozoa</taxon>
        <taxon>Nematoda</taxon>
        <taxon>Chromadorea</taxon>
        <taxon>Rhabditida</taxon>
        <taxon>Spirurina</taxon>
        <taxon>Oxyuridomorpha</taxon>
        <taxon>Oxyuroidea</taxon>
        <taxon>Oxyuridae</taxon>
        <taxon>Syphacia</taxon>
    </lineage>
</organism>
<feature type="region of interest" description="Disordered" evidence="1">
    <location>
        <begin position="665"/>
        <end position="739"/>
    </location>
</feature>
<protein>
    <submittedName>
        <fullName evidence="3">RRM domain-containing protein</fullName>
    </submittedName>
</protein>
<feature type="compositionally biased region" description="Polar residues" evidence="1">
    <location>
        <begin position="673"/>
        <end position="682"/>
    </location>
</feature>
<feature type="compositionally biased region" description="Low complexity" evidence="1">
    <location>
        <begin position="696"/>
        <end position="715"/>
    </location>
</feature>
<dbReference type="AlphaFoldDB" id="A0A0N5ATG6"/>